<evidence type="ECO:0000313" key="3">
    <source>
        <dbReference type="Proteomes" id="UP001283361"/>
    </source>
</evidence>
<keyword evidence="3" id="KW-1185">Reference proteome</keyword>
<sequence length="68" mass="7667">MKFKPKKSRSLSKVRIDAMTTFTAANQQIPTVSQEPVKSLGRWNDSSMKDNKTKKDNRKSDLGVARPS</sequence>
<dbReference type="EMBL" id="JAWDGP010007559">
    <property type="protein sequence ID" value="KAK3713550.1"/>
    <property type="molecule type" value="Genomic_DNA"/>
</dbReference>
<evidence type="ECO:0000313" key="2">
    <source>
        <dbReference type="EMBL" id="KAK3713550.1"/>
    </source>
</evidence>
<name>A0AAE0XUV1_9GAST</name>
<feature type="compositionally biased region" description="Polar residues" evidence="1">
    <location>
        <begin position="27"/>
        <end position="36"/>
    </location>
</feature>
<proteinExistence type="predicted"/>
<protein>
    <submittedName>
        <fullName evidence="2">Uncharacterized protein</fullName>
    </submittedName>
</protein>
<evidence type="ECO:0000256" key="1">
    <source>
        <dbReference type="SAM" id="MobiDB-lite"/>
    </source>
</evidence>
<comment type="caution">
    <text evidence="2">The sequence shown here is derived from an EMBL/GenBank/DDBJ whole genome shotgun (WGS) entry which is preliminary data.</text>
</comment>
<gene>
    <name evidence="2" type="ORF">RRG08_005987</name>
</gene>
<feature type="region of interest" description="Disordered" evidence="1">
    <location>
        <begin position="27"/>
        <end position="68"/>
    </location>
</feature>
<dbReference type="Proteomes" id="UP001283361">
    <property type="component" value="Unassembled WGS sequence"/>
</dbReference>
<reference evidence="2" key="1">
    <citation type="journal article" date="2023" name="G3 (Bethesda)">
        <title>A reference genome for the long-term kleptoplast-retaining sea slug Elysia crispata morphotype clarki.</title>
        <authorList>
            <person name="Eastman K.E."/>
            <person name="Pendleton A.L."/>
            <person name="Shaikh M.A."/>
            <person name="Suttiyut T."/>
            <person name="Ogas R."/>
            <person name="Tomko P."/>
            <person name="Gavelis G."/>
            <person name="Widhalm J.R."/>
            <person name="Wisecaver J.H."/>
        </authorList>
    </citation>
    <scope>NUCLEOTIDE SEQUENCE</scope>
    <source>
        <strain evidence="2">ECLA1</strain>
    </source>
</reference>
<feature type="compositionally biased region" description="Basic and acidic residues" evidence="1">
    <location>
        <begin position="47"/>
        <end position="61"/>
    </location>
</feature>
<dbReference type="AlphaFoldDB" id="A0AAE0XUV1"/>
<organism evidence="2 3">
    <name type="scientific">Elysia crispata</name>
    <name type="common">lettuce slug</name>
    <dbReference type="NCBI Taxonomy" id="231223"/>
    <lineage>
        <taxon>Eukaryota</taxon>
        <taxon>Metazoa</taxon>
        <taxon>Spiralia</taxon>
        <taxon>Lophotrochozoa</taxon>
        <taxon>Mollusca</taxon>
        <taxon>Gastropoda</taxon>
        <taxon>Heterobranchia</taxon>
        <taxon>Euthyneura</taxon>
        <taxon>Panpulmonata</taxon>
        <taxon>Sacoglossa</taxon>
        <taxon>Placobranchoidea</taxon>
        <taxon>Plakobranchidae</taxon>
        <taxon>Elysia</taxon>
    </lineage>
</organism>
<accession>A0AAE0XUV1</accession>